<dbReference type="GO" id="GO:0008540">
    <property type="term" value="C:proteasome regulatory particle, base subcomplex"/>
    <property type="evidence" value="ECO:0007669"/>
    <property type="project" value="TreeGrafter"/>
</dbReference>
<accession>D8MBE2</accession>
<dbReference type="InterPro" id="IPR027040">
    <property type="entry name" value="PSMD4"/>
</dbReference>
<name>D8MBE2_BLAHO</name>
<dbReference type="GO" id="GO:0005829">
    <property type="term" value="C:cytosol"/>
    <property type="evidence" value="ECO:0007669"/>
    <property type="project" value="TreeGrafter"/>
</dbReference>
<gene>
    <name evidence="2" type="ORF">GSBLH_T00004986001</name>
</gene>
<dbReference type="GeneID" id="24921971"/>
<evidence type="ECO:0000259" key="1">
    <source>
        <dbReference type="Pfam" id="PF13519"/>
    </source>
</evidence>
<dbReference type="RefSeq" id="XP_012899429.1">
    <property type="nucleotide sequence ID" value="XM_013043975.1"/>
</dbReference>
<dbReference type="Proteomes" id="UP000008312">
    <property type="component" value="Unassembled WGS sequence"/>
</dbReference>
<reference evidence="2" key="1">
    <citation type="submission" date="2010-02" db="EMBL/GenBank/DDBJ databases">
        <title>Sequencing and annotation of the Blastocystis hominis genome.</title>
        <authorList>
            <person name="Wincker P."/>
        </authorList>
    </citation>
    <scope>NUCLEOTIDE SEQUENCE</scope>
    <source>
        <strain evidence="2">Singapore isolate B</strain>
    </source>
</reference>
<dbReference type="Pfam" id="PF13519">
    <property type="entry name" value="VWA_2"/>
    <property type="match status" value="1"/>
</dbReference>
<dbReference type="GO" id="GO:0043161">
    <property type="term" value="P:proteasome-mediated ubiquitin-dependent protein catabolic process"/>
    <property type="evidence" value="ECO:0007669"/>
    <property type="project" value="TreeGrafter"/>
</dbReference>
<dbReference type="InParanoid" id="D8MBE2"/>
<protein>
    <recommendedName>
        <fullName evidence="1">VWFA domain-containing protein</fullName>
    </recommendedName>
</protein>
<keyword evidence="3" id="KW-1185">Reference proteome</keyword>
<evidence type="ECO:0000313" key="2">
    <source>
        <dbReference type="EMBL" id="CBK25381.2"/>
    </source>
</evidence>
<feature type="domain" description="VWFA" evidence="1">
    <location>
        <begin position="1"/>
        <end position="67"/>
    </location>
</feature>
<organism evidence="2">
    <name type="scientific">Blastocystis hominis</name>
    <dbReference type="NCBI Taxonomy" id="12968"/>
    <lineage>
        <taxon>Eukaryota</taxon>
        <taxon>Sar</taxon>
        <taxon>Stramenopiles</taxon>
        <taxon>Bigyra</taxon>
        <taxon>Opalozoa</taxon>
        <taxon>Opalinata</taxon>
        <taxon>Blastocystidae</taxon>
        <taxon>Blastocystis</taxon>
    </lineage>
</organism>
<dbReference type="EMBL" id="FN668691">
    <property type="protein sequence ID" value="CBK25381.2"/>
    <property type="molecule type" value="Genomic_DNA"/>
</dbReference>
<dbReference type="GO" id="GO:0005634">
    <property type="term" value="C:nucleus"/>
    <property type="evidence" value="ECO:0007669"/>
    <property type="project" value="TreeGrafter"/>
</dbReference>
<dbReference type="GO" id="GO:0031593">
    <property type="term" value="F:polyubiquitin modification-dependent protein binding"/>
    <property type="evidence" value="ECO:0007669"/>
    <property type="project" value="TreeGrafter"/>
</dbReference>
<evidence type="ECO:0000313" key="3">
    <source>
        <dbReference type="Proteomes" id="UP000008312"/>
    </source>
</evidence>
<dbReference type="PANTHER" id="PTHR10223">
    <property type="entry name" value="26S PROTEASOME NON-ATPASE REGULATORY SUBUNIT 4"/>
    <property type="match status" value="1"/>
</dbReference>
<proteinExistence type="predicted"/>
<dbReference type="AlphaFoldDB" id="D8MBE2"/>
<dbReference type="SUPFAM" id="SSF53300">
    <property type="entry name" value="vWA-like"/>
    <property type="match status" value="1"/>
</dbReference>
<sequence length="148" mass="16280">MGIITMGGSSVTVRTSLTRERYKLGTSMKEVEAGGECDLYRGLAMAQLVLKHRENTNGETRIIAFVGSPIKNDERLTKLARLLSKDSISVDILSFGEMTDNHAILQDFISKVNIDGNCHLYEVSSFQNFLDFLAPLSSQGTCVTRCGL</sequence>
<dbReference type="InterPro" id="IPR002035">
    <property type="entry name" value="VWF_A"/>
</dbReference>
<dbReference type="InterPro" id="IPR036465">
    <property type="entry name" value="vWFA_dom_sf"/>
</dbReference>
<dbReference type="Gene3D" id="3.40.50.410">
    <property type="entry name" value="von Willebrand factor, type A domain"/>
    <property type="match status" value="1"/>
</dbReference>
<dbReference type="PANTHER" id="PTHR10223:SF0">
    <property type="entry name" value="26S PROTEASOME NON-ATPASE REGULATORY SUBUNIT 4"/>
    <property type="match status" value="1"/>
</dbReference>
<dbReference type="OrthoDB" id="1731724at2759"/>